<dbReference type="EMBL" id="JAAGLI010000633">
    <property type="protein sequence ID" value="NEA25586.1"/>
    <property type="molecule type" value="Genomic_DNA"/>
</dbReference>
<accession>A0A6L9QKH2</accession>
<feature type="signal peptide" evidence="1">
    <location>
        <begin position="1"/>
        <end position="31"/>
    </location>
</feature>
<name>A0A6L9QKH2_9ACTN</name>
<reference evidence="2 3" key="1">
    <citation type="submission" date="2020-01" db="EMBL/GenBank/DDBJ databases">
        <title>Insect and environment-associated Actinomycetes.</title>
        <authorList>
            <person name="Currrie C."/>
            <person name="Chevrette M."/>
            <person name="Carlson C."/>
            <person name="Stubbendieck R."/>
            <person name="Wendt-Pienkowski E."/>
        </authorList>
    </citation>
    <scope>NUCLEOTIDE SEQUENCE [LARGE SCALE GENOMIC DNA]</scope>
    <source>
        <strain evidence="2 3">SID10258</strain>
    </source>
</reference>
<dbReference type="Proteomes" id="UP000475532">
    <property type="component" value="Unassembled WGS sequence"/>
</dbReference>
<keyword evidence="1" id="KW-0732">Signal</keyword>
<dbReference type="PROSITE" id="PS51318">
    <property type="entry name" value="TAT"/>
    <property type="match status" value="1"/>
</dbReference>
<comment type="caution">
    <text evidence="2">The sequence shown here is derived from an EMBL/GenBank/DDBJ whole genome shotgun (WGS) entry which is preliminary data.</text>
</comment>
<evidence type="ECO:0008006" key="4">
    <source>
        <dbReference type="Google" id="ProtNLM"/>
    </source>
</evidence>
<evidence type="ECO:0000313" key="3">
    <source>
        <dbReference type="Proteomes" id="UP000475532"/>
    </source>
</evidence>
<dbReference type="RefSeq" id="WP_163059648.1">
    <property type="nucleotide sequence ID" value="NZ_JAAGLI010000633.1"/>
</dbReference>
<dbReference type="AlphaFoldDB" id="A0A6L9QKH2"/>
<dbReference type="InterPro" id="IPR006311">
    <property type="entry name" value="TAT_signal"/>
</dbReference>
<evidence type="ECO:0000313" key="2">
    <source>
        <dbReference type="EMBL" id="NEA25586.1"/>
    </source>
</evidence>
<organism evidence="2 3">
    <name type="scientific">Actinomadura bangladeshensis</name>
    <dbReference type="NCBI Taxonomy" id="453573"/>
    <lineage>
        <taxon>Bacteria</taxon>
        <taxon>Bacillati</taxon>
        <taxon>Actinomycetota</taxon>
        <taxon>Actinomycetes</taxon>
        <taxon>Streptosporangiales</taxon>
        <taxon>Thermomonosporaceae</taxon>
        <taxon>Actinomadura</taxon>
    </lineage>
</organism>
<proteinExistence type="predicted"/>
<protein>
    <recommendedName>
        <fullName evidence="4">Secreted protein</fullName>
    </recommendedName>
</protein>
<evidence type="ECO:0000256" key="1">
    <source>
        <dbReference type="SAM" id="SignalP"/>
    </source>
</evidence>
<sequence>MRMHRRAAIAGAAAAMAAATTLTVTGGTAYANPPCYVDGSGHLHCGNDAPTAIYQRPMYGTNSPIVDHLRSNPSWFKCYVTGAYTGGGNYIWYYTYGDDTATWGYVPAVHVWTSNDPPNGMDHC</sequence>
<feature type="chain" id="PRO_5026707978" description="Secreted protein" evidence="1">
    <location>
        <begin position="32"/>
        <end position="124"/>
    </location>
</feature>
<gene>
    <name evidence="2" type="ORF">G3I70_24310</name>
</gene>